<dbReference type="AlphaFoldDB" id="A0A2Z3H6Y1"/>
<dbReference type="EMBL" id="CP025958">
    <property type="protein sequence ID" value="AWM37424.1"/>
    <property type="molecule type" value="Genomic_DNA"/>
</dbReference>
<dbReference type="Proteomes" id="UP000245802">
    <property type="component" value="Chromosome"/>
</dbReference>
<evidence type="ECO:0000313" key="1">
    <source>
        <dbReference type="EMBL" id="AWM37424.1"/>
    </source>
</evidence>
<dbReference type="OrthoDB" id="287457at2"/>
<dbReference type="PROSITE" id="PS51257">
    <property type="entry name" value="PROKAR_LIPOPROTEIN"/>
    <property type="match status" value="1"/>
</dbReference>
<sequence length="143" mass="14701">MRCVRLFVLGAAVVGMSAVGCSPPPPAKETVVTGSVTLDGEKLTMGEVYFEAEDGSASARGEIAPDGNYRVPSAPLGKVKAAVRTSNHAQFAAPKSKDGKAVTVGGRGGTFVPVPKRYEEVGTSGLTYTVTAESAINITLSKK</sequence>
<dbReference type="RefSeq" id="WP_010038688.1">
    <property type="nucleotide sequence ID" value="NZ_CP025958.1"/>
</dbReference>
<gene>
    <name evidence="1" type="ORF">C1280_10640</name>
</gene>
<evidence type="ECO:0000313" key="2">
    <source>
        <dbReference type="Proteomes" id="UP000245802"/>
    </source>
</evidence>
<name>A0A2Z3H6Y1_9BACT</name>
<dbReference type="KEGG" id="gog:C1280_10640"/>
<organism evidence="1 2">
    <name type="scientific">Gemmata obscuriglobus</name>
    <dbReference type="NCBI Taxonomy" id="114"/>
    <lineage>
        <taxon>Bacteria</taxon>
        <taxon>Pseudomonadati</taxon>
        <taxon>Planctomycetota</taxon>
        <taxon>Planctomycetia</taxon>
        <taxon>Gemmatales</taxon>
        <taxon>Gemmataceae</taxon>
        <taxon>Gemmata</taxon>
    </lineage>
</organism>
<protein>
    <recommendedName>
        <fullName evidence="3">Carboxypeptidase regulatory-like domain-containing protein</fullName>
    </recommendedName>
</protein>
<reference evidence="1 2" key="1">
    <citation type="submission" date="2018-01" db="EMBL/GenBank/DDBJ databases">
        <title>G. obscuriglobus.</title>
        <authorList>
            <person name="Franke J."/>
            <person name="Blomberg W."/>
            <person name="Selmecki A."/>
        </authorList>
    </citation>
    <scope>NUCLEOTIDE SEQUENCE [LARGE SCALE GENOMIC DNA]</scope>
    <source>
        <strain evidence="1 2">DSM 5831</strain>
    </source>
</reference>
<keyword evidence="2" id="KW-1185">Reference proteome</keyword>
<proteinExistence type="predicted"/>
<accession>A0A2Z3H6Y1</accession>
<evidence type="ECO:0008006" key="3">
    <source>
        <dbReference type="Google" id="ProtNLM"/>
    </source>
</evidence>